<reference evidence="3 4" key="1">
    <citation type="journal article" date="2019" name="Int. J. Syst. Evol. Microbiol.">
        <title>The Global Catalogue of Microorganisms (GCM) 10K type strain sequencing project: providing services to taxonomists for standard genome sequencing and annotation.</title>
        <authorList>
            <consortium name="The Broad Institute Genomics Platform"/>
            <consortium name="The Broad Institute Genome Sequencing Center for Infectious Disease"/>
            <person name="Wu L."/>
            <person name="Ma J."/>
        </authorList>
    </citation>
    <scope>NUCLEOTIDE SEQUENCE [LARGE SCALE GENOMIC DNA]</scope>
    <source>
        <strain evidence="3 4">JCM 13595</strain>
    </source>
</reference>
<dbReference type="Pfam" id="PF12411">
    <property type="entry name" value="Choline_sulf_C"/>
    <property type="match status" value="1"/>
</dbReference>
<accession>A0ABN2URE8</accession>
<evidence type="ECO:0000259" key="1">
    <source>
        <dbReference type="Pfam" id="PF12411"/>
    </source>
</evidence>
<dbReference type="InterPro" id="IPR025863">
    <property type="entry name" value="Choline_sulf_C_dom"/>
</dbReference>
<organism evidence="3 4">
    <name type="scientific">Yaniella flava</name>
    <dbReference type="NCBI Taxonomy" id="287930"/>
    <lineage>
        <taxon>Bacteria</taxon>
        <taxon>Bacillati</taxon>
        <taxon>Actinomycetota</taxon>
        <taxon>Actinomycetes</taxon>
        <taxon>Micrococcales</taxon>
        <taxon>Micrococcaceae</taxon>
        <taxon>Yaniella</taxon>
    </lineage>
</organism>
<dbReference type="EMBL" id="BAAAMN010000048">
    <property type="protein sequence ID" value="GAA2041386.1"/>
    <property type="molecule type" value="Genomic_DNA"/>
</dbReference>
<dbReference type="InterPro" id="IPR051849">
    <property type="entry name" value="GAG-degrading_sulfatase"/>
</dbReference>
<sequence length="173" mass="19467">MSLVDLMPTLLELSDAPAADVAGMSLLESARREQDGKAGPEDRDVIIEYLAEGTHAPQLTLVRGQYKYIVCPGDPDQLFDLAADPHELQNVAASAGYVNIVQQLRKEVDSRYDPEKLESDVLKSQELRRLVAYSLQQGKVRHWDFNPDPEQRYVRGDFWDALGYGQVRTPHNS</sequence>
<dbReference type="Proteomes" id="UP001501461">
    <property type="component" value="Unassembled WGS sequence"/>
</dbReference>
<dbReference type="InterPro" id="IPR017850">
    <property type="entry name" value="Alkaline_phosphatase_core_sf"/>
</dbReference>
<gene>
    <name evidence="3" type="ORF">GCM10009720_22380</name>
</gene>
<feature type="domain" description="N-sulphoglucosamine sulphohydrolase C-terminal" evidence="2">
    <location>
        <begin position="4"/>
        <end position="109"/>
    </location>
</feature>
<keyword evidence="4" id="KW-1185">Reference proteome</keyword>
<dbReference type="InterPro" id="IPR032506">
    <property type="entry name" value="SGSH_C"/>
</dbReference>
<proteinExistence type="predicted"/>
<dbReference type="PANTHER" id="PTHR46615:SF1">
    <property type="entry name" value="ARYLSULFATASE K"/>
    <property type="match status" value="1"/>
</dbReference>
<dbReference type="SUPFAM" id="SSF53649">
    <property type="entry name" value="Alkaline phosphatase-like"/>
    <property type="match status" value="1"/>
</dbReference>
<feature type="domain" description="Choline sulfatase enzyme C-terminal" evidence="1">
    <location>
        <begin position="120"/>
        <end position="156"/>
    </location>
</feature>
<evidence type="ECO:0000313" key="3">
    <source>
        <dbReference type="EMBL" id="GAA2041386.1"/>
    </source>
</evidence>
<comment type="caution">
    <text evidence="3">The sequence shown here is derived from an EMBL/GenBank/DDBJ whole genome shotgun (WGS) entry which is preliminary data.</text>
</comment>
<dbReference type="Pfam" id="PF16347">
    <property type="entry name" value="SGSH_C"/>
    <property type="match status" value="1"/>
</dbReference>
<dbReference type="Gene3D" id="3.40.720.10">
    <property type="entry name" value="Alkaline Phosphatase, subunit A"/>
    <property type="match status" value="1"/>
</dbReference>
<evidence type="ECO:0000313" key="4">
    <source>
        <dbReference type="Proteomes" id="UP001501461"/>
    </source>
</evidence>
<evidence type="ECO:0000259" key="2">
    <source>
        <dbReference type="Pfam" id="PF16347"/>
    </source>
</evidence>
<dbReference type="PANTHER" id="PTHR46615">
    <property type="entry name" value="ARYLSULFATASE K"/>
    <property type="match status" value="1"/>
</dbReference>
<name>A0ABN2URE8_9MICC</name>
<protein>
    <submittedName>
        <fullName evidence="3">Uncharacterized protein</fullName>
    </submittedName>
</protein>